<dbReference type="RefSeq" id="WP_075048634.1">
    <property type="nucleotide sequence ID" value="NZ_CP012328.1"/>
</dbReference>
<name>A0A0K1P705_9MOLU</name>
<protein>
    <submittedName>
        <fullName evidence="1">Uncharacterized protein</fullName>
    </submittedName>
</protein>
<reference evidence="1 2" key="1">
    <citation type="journal article" date="2015" name="Genome Announc.">
        <title>Complete Genome Sequence of Spiroplasma turonicum Strain Tab4cT, a Parasite of a Horse Fly, Haematopota sp. (Diptera: Tabanidae).</title>
        <authorList>
            <person name="Davis R.E."/>
            <person name="Shao J."/>
            <person name="Zhao Y."/>
            <person name="Gasparich G.E."/>
            <person name="Gaynor B.J."/>
            <person name="Donofrio N."/>
        </authorList>
    </citation>
    <scope>NUCLEOTIDE SEQUENCE [LARGE SCALE GENOMIC DNA]</scope>
    <source>
        <strain evidence="1 2">Tab4c</strain>
    </source>
</reference>
<dbReference type="PATRIC" id="fig|216946.3.peg.843"/>
<evidence type="ECO:0000313" key="1">
    <source>
        <dbReference type="EMBL" id="AKU80060.1"/>
    </source>
</evidence>
<dbReference type="Proteomes" id="UP000067243">
    <property type="component" value="Chromosome"/>
</dbReference>
<organism evidence="1 2">
    <name type="scientific">Spiroplasma turonicum</name>
    <dbReference type="NCBI Taxonomy" id="216946"/>
    <lineage>
        <taxon>Bacteria</taxon>
        <taxon>Bacillati</taxon>
        <taxon>Mycoplasmatota</taxon>
        <taxon>Mollicutes</taxon>
        <taxon>Entomoplasmatales</taxon>
        <taxon>Spiroplasmataceae</taxon>
        <taxon>Spiroplasma</taxon>
    </lineage>
</organism>
<proteinExistence type="predicted"/>
<dbReference type="STRING" id="216946.STURO_v1c08110"/>
<evidence type="ECO:0000313" key="2">
    <source>
        <dbReference type="Proteomes" id="UP000067243"/>
    </source>
</evidence>
<dbReference type="EMBL" id="CP012328">
    <property type="protein sequence ID" value="AKU80060.1"/>
    <property type="molecule type" value="Genomic_DNA"/>
</dbReference>
<dbReference type="AlphaFoldDB" id="A0A0K1P705"/>
<accession>A0A0K1P705</accession>
<keyword evidence="2" id="KW-1185">Reference proteome</keyword>
<sequence length="90" mass="10568">MLSIDQLTIKLSKIFNELLPKDLKYVFKFQYEDDNSINFLIVTYDNFATLFKNKDKRGIINYLVPILNSSISLLNKKIQIDIEVCENYGK</sequence>
<dbReference type="KEGG" id="stur:STURON_00814"/>
<gene>
    <name evidence="1" type="ORF">STURON_00814</name>
</gene>